<keyword evidence="4" id="KW-0067">ATP-binding</keyword>
<dbReference type="GO" id="GO:0016740">
    <property type="term" value="F:transferase activity"/>
    <property type="evidence" value="ECO:0007669"/>
    <property type="project" value="UniProtKB-KW"/>
</dbReference>
<evidence type="ECO:0000256" key="2">
    <source>
        <dbReference type="ARBA" id="ARBA00022786"/>
    </source>
</evidence>
<comment type="similarity">
    <text evidence="4">Belongs to the ubiquitin-conjugating enzyme family.</text>
</comment>
<evidence type="ECO:0000256" key="1">
    <source>
        <dbReference type="ARBA" id="ARBA00022679"/>
    </source>
</evidence>
<dbReference type="GO" id="GO:0005524">
    <property type="term" value="F:ATP binding"/>
    <property type="evidence" value="ECO:0007669"/>
    <property type="project" value="UniProtKB-UniRule"/>
</dbReference>
<dbReference type="Pfam" id="PF00179">
    <property type="entry name" value="UQ_con"/>
    <property type="match status" value="1"/>
</dbReference>
<keyword evidence="2 4" id="KW-0833">Ubl conjugation pathway</keyword>
<comment type="caution">
    <text evidence="6">The sequence shown here is derived from an EMBL/GenBank/DDBJ whole genome shotgun (WGS) entry which is preliminary data.</text>
</comment>
<reference evidence="6" key="1">
    <citation type="submission" date="2021-02" db="EMBL/GenBank/DDBJ databases">
        <authorList>
            <person name="Nowell W R."/>
        </authorList>
    </citation>
    <scope>NUCLEOTIDE SEQUENCE</scope>
</reference>
<dbReference type="PROSITE" id="PS00183">
    <property type="entry name" value="UBC_1"/>
    <property type="match status" value="1"/>
</dbReference>
<keyword evidence="4" id="KW-0547">Nucleotide-binding</keyword>
<dbReference type="InterPro" id="IPR016135">
    <property type="entry name" value="UBQ-conjugating_enzyme/RWD"/>
</dbReference>
<dbReference type="Proteomes" id="UP000682733">
    <property type="component" value="Unassembled WGS sequence"/>
</dbReference>
<dbReference type="SUPFAM" id="SSF54495">
    <property type="entry name" value="UBC-like"/>
    <property type="match status" value="1"/>
</dbReference>
<name>A0A813VIR0_9BILA</name>
<gene>
    <name evidence="6" type="ORF">GPM918_LOCUS5712</name>
    <name evidence="7" type="ORF">OVA965_LOCUS10439</name>
    <name evidence="8" type="ORF">SRO942_LOCUS5710</name>
    <name evidence="9" type="ORF">TMI583_LOCUS10436</name>
</gene>
<organism evidence="6 10">
    <name type="scientific">Didymodactylos carnosus</name>
    <dbReference type="NCBI Taxonomy" id="1234261"/>
    <lineage>
        <taxon>Eukaryota</taxon>
        <taxon>Metazoa</taxon>
        <taxon>Spiralia</taxon>
        <taxon>Gnathifera</taxon>
        <taxon>Rotifera</taxon>
        <taxon>Eurotatoria</taxon>
        <taxon>Bdelloidea</taxon>
        <taxon>Philodinida</taxon>
        <taxon>Philodinidae</taxon>
        <taxon>Didymodactylos</taxon>
    </lineage>
</organism>
<dbReference type="PROSITE" id="PS50127">
    <property type="entry name" value="UBC_2"/>
    <property type="match status" value="1"/>
</dbReference>
<evidence type="ECO:0000313" key="6">
    <source>
        <dbReference type="EMBL" id="CAF0843942.1"/>
    </source>
</evidence>
<accession>A0A813VIR0</accession>
<feature type="domain" description="UBC core" evidence="5">
    <location>
        <begin position="1"/>
        <end position="111"/>
    </location>
</feature>
<dbReference type="SMART" id="SM00212">
    <property type="entry name" value="UBCc"/>
    <property type="match status" value="1"/>
</dbReference>
<dbReference type="InterPro" id="IPR023313">
    <property type="entry name" value="UBQ-conjugating_AS"/>
</dbReference>
<dbReference type="AlphaFoldDB" id="A0A813VIR0"/>
<dbReference type="InterPro" id="IPR050113">
    <property type="entry name" value="Ub_conjugating_enzyme"/>
</dbReference>
<dbReference type="EMBL" id="CAJOBC010000838">
    <property type="protein sequence ID" value="CAF3631354.1"/>
    <property type="molecule type" value="Genomic_DNA"/>
</dbReference>
<evidence type="ECO:0000259" key="5">
    <source>
        <dbReference type="PROSITE" id="PS50127"/>
    </source>
</evidence>
<proteinExistence type="inferred from homology"/>
<dbReference type="EMBL" id="CAJOBA010003867">
    <property type="protein sequence ID" value="CAF3695433.1"/>
    <property type="molecule type" value="Genomic_DNA"/>
</dbReference>
<evidence type="ECO:0000313" key="8">
    <source>
        <dbReference type="EMBL" id="CAF3631354.1"/>
    </source>
</evidence>
<protein>
    <recommendedName>
        <fullName evidence="5">UBC core domain-containing protein</fullName>
    </recommendedName>
</protein>
<evidence type="ECO:0000313" key="7">
    <source>
        <dbReference type="EMBL" id="CAF0917383.1"/>
    </source>
</evidence>
<evidence type="ECO:0000256" key="3">
    <source>
        <dbReference type="PROSITE-ProRule" id="PRU10133"/>
    </source>
</evidence>
<sequence>MKFSTEYPYQPPLMKFLTSMWHPNIYIDGNICISILHAPGDDERSGEKACERWSAAQNVRTILLSIISMLSEPNTFSPANLDASVEYRKWKEEGNPAYVDHVKQLVELSQQTAEEEKVKIPTTIEEYTNQLNNIKQSSMTSSIDDFIEEINDEDDDSQVNCEIYEEKTKSPTSNLITVFKSTNSETTKLNNHK</sequence>
<keyword evidence="10" id="KW-1185">Reference proteome</keyword>
<keyword evidence="1" id="KW-0808">Transferase</keyword>
<dbReference type="EMBL" id="CAJNOK010003865">
    <property type="protein sequence ID" value="CAF0917383.1"/>
    <property type="molecule type" value="Genomic_DNA"/>
</dbReference>
<dbReference type="EMBL" id="CAJNOQ010000839">
    <property type="protein sequence ID" value="CAF0843942.1"/>
    <property type="molecule type" value="Genomic_DNA"/>
</dbReference>
<dbReference type="Gene3D" id="3.10.110.10">
    <property type="entry name" value="Ubiquitin Conjugating Enzyme"/>
    <property type="match status" value="1"/>
</dbReference>
<feature type="active site" description="Glycyl thioester intermediate" evidence="3">
    <location>
        <position position="32"/>
    </location>
</feature>
<evidence type="ECO:0000313" key="10">
    <source>
        <dbReference type="Proteomes" id="UP000663829"/>
    </source>
</evidence>
<dbReference type="Proteomes" id="UP000663829">
    <property type="component" value="Unassembled WGS sequence"/>
</dbReference>
<dbReference type="Proteomes" id="UP000681722">
    <property type="component" value="Unassembled WGS sequence"/>
</dbReference>
<evidence type="ECO:0000313" key="9">
    <source>
        <dbReference type="EMBL" id="CAF3695433.1"/>
    </source>
</evidence>
<dbReference type="OrthoDB" id="19692at2759"/>
<evidence type="ECO:0000256" key="4">
    <source>
        <dbReference type="RuleBase" id="RU362109"/>
    </source>
</evidence>
<dbReference type="InterPro" id="IPR000608">
    <property type="entry name" value="UBC"/>
</dbReference>
<dbReference type="Proteomes" id="UP000677228">
    <property type="component" value="Unassembled WGS sequence"/>
</dbReference>
<dbReference type="PANTHER" id="PTHR24067">
    <property type="entry name" value="UBIQUITIN-CONJUGATING ENZYME E2"/>
    <property type="match status" value="1"/>
</dbReference>